<dbReference type="RefSeq" id="WP_007315940.1">
    <property type="nucleotide sequence ID" value="NZ_BAEH01000008.1"/>
</dbReference>
<organism evidence="2 3">
    <name type="scientific">Gordonia effusa NBRC 100432</name>
    <dbReference type="NCBI Taxonomy" id="1077974"/>
    <lineage>
        <taxon>Bacteria</taxon>
        <taxon>Bacillati</taxon>
        <taxon>Actinomycetota</taxon>
        <taxon>Actinomycetes</taxon>
        <taxon>Mycobacteriales</taxon>
        <taxon>Gordoniaceae</taxon>
        <taxon>Gordonia</taxon>
    </lineage>
</organism>
<accession>H0QUV1</accession>
<gene>
    <name evidence="2" type="ORF">GOEFS_008_00110</name>
</gene>
<evidence type="ECO:0000313" key="2">
    <source>
        <dbReference type="EMBL" id="GAB16602.1"/>
    </source>
</evidence>
<dbReference type="STRING" id="1077974.GOEFS_008_00110"/>
<dbReference type="OrthoDB" id="4373605at2"/>
<comment type="caution">
    <text evidence="2">The sequence shown here is derived from an EMBL/GenBank/DDBJ whole genome shotgun (WGS) entry which is preliminary data.</text>
</comment>
<feature type="region of interest" description="Disordered" evidence="1">
    <location>
        <begin position="1"/>
        <end position="20"/>
    </location>
</feature>
<protein>
    <submittedName>
        <fullName evidence="2">Uncharacterized protein</fullName>
    </submittedName>
</protein>
<sequence length="157" mass="17208">MAIPDRHDTEHSPQSPDIGPSAWRVAAGWLEERIGAIPVAGVLDVGPHHVRVGDSYDVHCAQIQRLAGGRLLLRLSTMLMIIPLLDSYAAPDIELNRWHHDDLFEDCTHGYLVTESASMVADLVVAWFRDRGGFGSPDELGYCTTTPKQLPRGGGMP</sequence>
<evidence type="ECO:0000313" key="3">
    <source>
        <dbReference type="Proteomes" id="UP000035034"/>
    </source>
</evidence>
<dbReference type="AlphaFoldDB" id="H0QUV1"/>
<dbReference type="Proteomes" id="UP000035034">
    <property type="component" value="Unassembled WGS sequence"/>
</dbReference>
<dbReference type="eggNOG" id="ENOG5033WBT">
    <property type="taxonomic scope" value="Bacteria"/>
</dbReference>
<evidence type="ECO:0000256" key="1">
    <source>
        <dbReference type="SAM" id="MobiDB-lite"/>
    </source>
</evidence>
<name>H0QUV1_9ACTN</name>
<reference evidence="2 3" key="1">
    <citation type="submission" date="2011-12" db="EMBL/GenBank/DDBJ databases">
        <title>Whole genome shotgun sequence of Gordonia effusa NBRC 100432.</title>
        <authorList>
            <person name="Yoshida I."/>
            <person name="Takarada H."/>
            <person name="Hosoyama A."/>
            <person name="Tsuchikane K."/>
            <person name="Katsumata H."/>
            <person name="Yamazaki S."/>
            <person name="Fujita N."/>
        </authorList>
    </citation>
    <scope>NUCLEOTIDE SEQUENCE [LARGE SCALE GENOMIC DNA]</scope>
    <source>
        <strain evidence="2 3">NBRC 100432</strain>
    </source>
</reference>
<feature type="compositionally biased region" description="Basic and acidic residues" evidence="1">
    <location>
        <begin position="1"/>
        <end position="11"/>
    </location>
</feature>
<proteinExistence type="predicted"/>
<dbReference type="EMBL" id="BAEH01000008">
    <property type="protein sequence ID" value="GAB16602.1"/>
    <property type="molecule type" value="Genomic_DNA"/>
</dbReference>
<keyword evidence="3" id="KW-1185">Reference proteome</keyword>